<evidence type="ECO:0000313" key="4">
    <source>
        <dbReference type="Proteomes" id="UP001205601"/>
    </source>
</evidence>
<proteinExistence type="predicted"/>
<feature type="transmembrane region" description="Helical" evidence="2">
    <location>
        <begin position="179"/>
        <end position="195"/>
    </location>
</feature>
<dbReference type="Proteomes" id="UP001205601">
    <property type="component" value="Unassembled WGS sequence"/>
</dbReference>
<keyword evidence="2" id="KW-0812">Transmembrane</keyword>
<dbReference type="RefSeq" id="WP_261496042.1">
    <property type="nucleotide sequence ID" value="NZ_JAOCQF010000002.1"/>
</dbReference>
<gene>
    <name evidence="3" type="ORF">N5I32_11640</name>
</gene>
<keyword evidence="2" id="KW-1133">Transmembrane helix</keyword>
<evidence type="ECO:0000313" key="3">
    <source>
        <dbReference type="EMBL" id="MCT8330169.1"/>
    </source>
</evidence>
<comment type="caution">
    <text evidence="3">The sequence shown here is derived from an EMBL/GenBank/DDBJ whole genome shotgun (WGS) entry which is preliminary data.</text>
</comment>
<evidence type="ECO:0000256" key="2">
    <source>
        <dbReference type="SAM" id="Phobius"/>
    </source>
</evidence>
<feature type="transmembrane region" description="Helical" evidence="2">
    <location>
        <begin position="121"/>
        <end position="141"/>
    </location>
</feature>
<dbReference type="NCBIfam" id="TIGR02458">
    <property type="entry name" value="CbtA"/>
    <property type="match status" value="1"/>
</dbReference>
<reference evidence="4" key="1">
    <citation type="submission" date="2023-07" db="EMBL/GenBank/DDBJ databases">
        <title>Defluviimonas sediminis sp. nov., isolated from mangrove sediment.</title>
        <authorList>
            <person name="Liu L."/>
            <person name="Li J."/>
            <person name="Huang Y."/>
            <person name="Pan J."/>
            <person name="Li M."/>
        </authorList>
    </citation>
    <scope>NUCLEOTIDE SEQUENCE [LARGE SCALE GENOMIC DNA]</scope>
    <source>
        <strain evidence="4">FT324</strain>
    </source>
</reference>
<protein>
    <submittedName>
        <fullName evidence="3">CbtA family protein</fullName>
    </submittedName>
</protein>
<feature type="transmembrane region" description="Helical" evidence="2">
    <location>
        <begin position="156"/>
        <end position="174"/>
    </location>
</feature>
<feature type="region of interest" description="Disordered" evidence="1">
    <location>
        <begin position="57"/>
        <end position="77"/>
    </location>
</feature>
<accession>A0ABT2NRG6</accession>
<dbReference type="Pfam" id="PF09490">
    <property type="entry name" value="CbtA"/>
    <property type="match status" value="1"/>
</dbReference>
<evidence type="ECO:0000256" key="1">
    <source>
        <dbReference type="SAM" id="MobiDB-lite"/>
    </source>
</evidence>
<feature type="transmembrane region" description="Helical" evidence="2">
    <location>
        <begin position="215"/>
        <end position="235"/>
    </location>
</feature>
<dbReference type="EMBL" id="JAOCQF010000002">
    <property type="protein sequence ID" value="MCT8330169.1"/>
    <property type="molecule type" value="Genomic_DNA"/>
</dbReference>
<keyword evidence="4" id="KW-1185">Reference proteome</keyword>
<keyword evidence="2" id="KW-0472">Membrane</keyword>
<organism evidence="3 4">
    <name type="scientific">Albidovulum sediminis</name>
    <dbReference type="NCBI Taxonomy" id="3066345"/>
    <lineage>
        <taxon>Bacteria</taxon>
        <taxon>Pseudomonadati</taxon>
        <taxon>Pseudomonadota</taxon>
        <taxon>Alphaproteobacteria</taxon>
        <taxon>Rhodobacterales</taxon>
        <taxon>Paracoccaceae</taxon>
        <taxon>Albidovulum</taxon>
    </lineage>
</organism>
<feature type="compositionally biased region" description="Basic and acidic residues" evidence="1">
    <location>
        <begin position="58"/>
        <end position="75"/>
    </location>
</feature>
<feature type="transmembrane region" description="Helical" evidence="2">
    <location>
        <begin position="88"/>
        <end position="109"/>
    </location>
</feature>
<sequence>MIQRLLASALFAGFAAGLLAALLHFAFVQKLVLLGEEYETGALVHYQGVAATEAAAEPVDHDHEAGTPAHDHDEPAAASPAKRNALTVLFFSVPYVGYALLMVAGFALAEHFGRRVEARDGVIWGLAGFAALVLAPAMGLAPELPGSVAAELQARQAWWLGTVIASGAGLALLAFGRGAMVLVAALALLALPHVIGAPRPDGFHGVAPPEVAGEFAARVLGAGLVAWVALGWVAARLWTGGRPA</sequence>
<name>A0ABT2NRG6_9RHOB</name>
<dbReference type="InterPro" id="IPR012666">
    <property type="entry name" value="CbtA_put"/>
</dbReference>